<evidence type="ECO:0000256" key="4">
    <source>
        <dbReference type="ARBA" id="ARBA00023136"/>
    </source>
</evidence>
<feature type="transmembrane region" description="Helical" evidence="6">
    <location>
        <begin position="20"/>
        <end position="44"/>
    </location>
</feature>
<feature type="transmembrane region" description="Helical" evidence="6">
    <location>
        <begin position="253"/>
        <end position="271"/>
    </location>
</feature>
<evidence type="ECO:0000256" key="6">
    <source>
        <dbReference type="SAM" id="Phobius"/>
    </source>
</evidence>
<feature type="transmembrane region" description="Helical" evidence="6">
    <location>
        <begin position="139"/>
        <end position="156"/>
    </location>
</feature>
<name>A0A812T2H7_9DINO</name>
<evidence type="ECO:0000313" key="7">
    <source>
        <dbReference type="EMBL" id="CAE7503956.1"/>
    </source>
</evidence>
<evidence type="ECO:0000256" key="3">
    <source>
        <dbReference type="ARBA" id="ARBA00022989"/>
    </source>
</evidence>
<feature type="transmembrane region" description="Helical" evidence="6">
    <location>
        <begin position="291"/>
        <end position="309"/>
    </location>
</feature>
<keyword evidence="3 6" id="KW-1133">Transmembrane helix</keyword>
<dbReference type="Proteomes" id="UP000601435">
    <property type="component" value="Unassembled WGS sequence"/>
</dbReference>
<proteinExistence type="predicted"/>
<sequence>MASEAAENLPAESPSTPLAALWIAFLVSIFVVAGIDFCCINGSGRCACMPTYGKQILLWVLAGLGFAAFVMQVLGAAAGGSWMYGYFLEYMLSIDNLFVFQLVFKGYSTPECHVDRALFWGIVAAVLLRLGFFGIGTEILQLGLVARVFFGLLLMVSGWKAFSDSEEEDDPSKNPAVRCIARLLPLHDQYSERAVFFVWVPRHSTKHPAGPTVLGTPGADVDGIRLKDMVDGEDVEAERVAEMHSTQPTVCKVTPLFLVVLTLAIIDVIFAVDSVTAKISSVVGFHPDVSFFLNLSSSAFAMFVLRSLYLVVDLLTHMFRFLPYGVGAVLLFIGLKLIVSHWFEVGMLLSSVLILSLLLLAIVASVVFPKADEEDPPQAEDEEPEAAPNTRGHEEAQGRVQQSVRSLRPKPDAIFPSCTYQWMECAQFCLQFLVLLAALRRSFFQKELGQWNGDGRGGRQLVVASGAEEEDRTRLLASMMQGTTAILASKMGLQEHACYHELCRLLGKINATHQLNELCANEQFQAWIEQVYGFTMDSLRRWEVMPNSKHYLLGFWAAMVSPVILLQDKAPKALESFIQQIPQPLTLKDLREGD</sequence>
<evidence type="ECO:0000256" key="5">
    <source>
        <dbReference type="SAM" id="MobiDB-lite"/>
    </source>
</evidence>
<feature type="transmembrane region" description="Helical" evidence="6">
    <location>
        <begin position="321"/>
        <end position="339"/>
    </location>
</feature>
<reference evidence="7" key="1">
    <citation type="submission" date="2021-02" db="EMBL/GenBank/DDBJ databases">
        <authorList>
            <person name="Dougan E. K."/>
            <person name="Rhodes N."/>
            <person name="Thang M."/>
            <person name="Chan C."/>
        </authorList>
    </citation>
    <scope>NUCLEOTIDE SEQUENCE</scope>
</reference>
<feature type="transmembrane region" description="Helical" evidence="6">
    <location>
        <begin position="116"/>
        <end position="133"/>
    </location>
</feature>
<organism evidence="7 8">
    <name type="scientific">Symbiodinium necroappetens</name>
    <dbReference type="NCBI Taxonomy" id="1628268"/>
    <lineage>
        <taxon>Eukaryota</taxon>
        <taxon>Sar</taxon>
        <taxon>Alveolata</taxon>
        <taxon>Dinophyceae</taxon>
        <taxon>Suessiales</taxon>
        <taxon>Symbiodiniaceae</taxon>
        <taxon>Symbiodinium</taxon>
    </lineage>
</organism>
<gene>
    <name evidence="7" type="primary">terC</name>
    <name evidence="7" type="ORF">SNEC2469_LOCUS14366</name>
</gene>
<feature type="non-terminal residue" evidence="7">
    <location>
        <position position="1"/>
    </location>
</feature>
<feature type="transmembrane region" description="Helical" evidence="6">
    <location>
        <begin position="345"/>
        <end position="368"/>
    </location>
</feature>
<dbReference type="InterPro" id="IPR005496">
    <property type="entry name" value="Integral_membrane_TerC"/>
</dbReference>
<comment type="caution">
    <text evidence="7">The sequence shown here is derived from an EMBL/GenBank/DDBJ whole genome shotgun (WGS) entry which is preliminary data.</text>
</comment>
<dbReference type="AlphaFoldDB" id="A0A812T2H7"/>
<accession>A0A812T2H7</accession>
<keyword evidence="4 6" id="KW-0472">Membrane</keyword>
<dbReference type="OrthoDB" id="417520at2759"/>
<keyword evidence="8" id="KW-1185">Reference proteome</keyword>
<feature type="region of interest" description="Disordered" evidence="5">
    <location>
        <begin position="373"/>
        <end position="405"/>
    </location>
</feature>
<dbReference type="Pfam" id="PF03741">
    <property type="entry name" value="TerC"/>
    <property type="match status" value="1"/>
</dbReference>
<feature type="transmembrane region" description="Helical" evidence="6">
    <location>
        <begin position="84"/>
        <end position="104"/>
    </location>
</feature>
<dbReference type="PANTHER" id="PTHR30238:SF0">
    <property type="entry name" value="THYLAKOID MEMBRANE PROTEIN TERC, CHLOROPLASTIC"/>
    <property type="match status" value="1"/>
</dbReference>
<dbReference type="EMBL" id="CAJNJA010023013">
    <property type="protein sequence ID" value="CAE7503956.1"/>
    <property type="molecule type" value="Genomic_DNA"/>
</dbReference>
<evidence type="ECO:0000256" key="2">
    <source>
        <dbReference type="ARBA" id="ARBA00022692"/>
    </source>
</evidence>
<protein>
    <submittedName>
        <fullName evidence="7">TerC protein</fullName>
    </submittedName>
</protein>
<dbReference type="GO" id="GO:0016020">
    <property type="term" value="C:membrane"/>
    <property type="evidence" value="ECO:0007669"/>
    <property type="project" value="UniProtKB-SubCell"/>
</dbReference>
<feature type="transmembrane region" description="Helical" evidence="6">
    <location>
        <begin position="56"/>
        <end position="78"/>
    </location>
</feature>
<evidence type="ECO:0000313" key="8">
    <source>
        <dbReference type="Proteomes" id="UP000601435"/>
    </source>
</evidence>
<feature type="compositionally biased region" description="Acidic residues" evidence="5">
    <location>
        <begin position="373"/>
        <end position="385"/>
    </location>
</feature>
<evidence type="ECO:0000256" key="1">
    <source>
        <dbReference type="ARBA" id="ARBA00004141"/>
    </source>
</evidence>
<dbReference type="PANTHER" id="PTHR30238">
    <property type="entry name" value="MEMBRANE BOUND PREDICTED REDOX MODULATOR"/>
    <property type="match status" value="1"/>
</dbReference>
<comment type="subcellular location">
    <subcellularLocation>
        <location evidence="1">Membrane</location>
        <topology evidence="1">Multi-pass membrane protein</topology>
    </subcellularLocation>
</comment>
<keyword evidence="2 6" id="KW-0812">Transmembrane</keyword>